<dbReference type="GO" id="GO:0003729">
    <property type="term" value="F:mRNA binding"/>
    <property type="evidence" value="ECO:0007669"/>
    <property type="project" value="InterPro"/>
</dbReference>
<feature type="domain" description="RRM" evidence="11">
    <location>
        <begin position="230"/>
        <end position="302"/>
    </location>
</feature>
<evidence type="ECO:0000256" key="3">
    <source>
        <dbReference type="ARBA" id="ARBA00022664"/>
    </source>
</evidence>
<evidence type="ECO:0000256" key="8">
    <source>
        <dbReference type="ARBA" id="ARBA00061069"/>
    </source>
</evidence>
<comment type="caution">
    <text evidence="12">The sequence shown here is derived from an EMBL/GenBank/DDBJ whole genome shotgun (WGS) entry which is preliminary data.</text>
</comment>
<dbReference type="FunFam" id="3.30.70.330:FF:000405">
    <property type="entry name" value="polyadenylate-binding protein RBP45"/>
    <property type="match status" value="1"/>
</dbReference>
<comment type="subunit">
    <text evidence="9">Interacts with the poly(A) tail of mRNA in nucleus.</text>
</comment>
<dbReference type="PROSITE" id="PS50102">
    <property type="entry name" value="RRM"/>
    <property type="match status" value="3"/>
</dbReference>
<evidence type="ECO:0000256" key="1">
    <source>
        <dbReference type="ARBA" id="ARBA00004123"/>
    </source>
</evidence>
<dbReference type="CDD" id="cd12344">
    <property type="entry name" value="RRM1_SECp43_like"/>
    <property type="match status" value="1"/>
</dbReference>
<sequence>MAAMSSQGYYQPTSAEEVRTLWIGDLQYWVDESYLHSCFAHTGEVVSIKIIRNKITGQPEGYGFVEFVSHAAAERILQTYNGTQMPGTEQTFRLNWASFGIGEKRPDAGPEHSIFVGDLAPDVTDYLLQETFRVQYPSVRGAKVVTDPNTGRSKGYGFVKFSDEAERNRAMTEMNGVYCSTRPMRISAATPKKTTTIQPYTAAKAAAAYPVPVYTTPVPMLPADYDVNNTTIFVGNLDPNVSEEELKQTFLQFGEIIYVKIPVGKGCGFVQFGTRASAEDAIQKMQGKMIGQQIVRISWGRSPTAKQEIPGSWGQQVDPSQWSAYYGYGQGYDAYTYGATNDPSLYAYSSYAGYAQYPQSVDGVQEMAAMAGAVPAVEQREELYDPLATPDVDKLNAAYLSIHGSAILGRPLWLKTSSLSQQG</sequence>
<dbReference type="InterPro" id="IPR050825">
    <property type="entry name" value="RBM42_RBP45_47-like"/>
</dbReference>
<comment type="subcellular location">
    <subcellularLocation>
        <location evidence="2">Cytoplasmic granule</location>
    </subcellularLocation>
    <subcellularLocation>
        <location evidence="1">Nucleus</location>
    </subcellularLocation>
</comment>
<dbReference type="GO" id="GO:0006397">
    <property type="term" value="P:mRNA processing"/>
    <property type="evidence" value="ECO:0007669"/>
    <property type="project" value="UniProtKB-KW"/>
</dbReference>
<proteinExistence type="inferred from homology"/>
<dbReference type="CDD" id="cd12345">
    <property type="entry name" value="RRM2_SECp43_like"/>
    <property type="match status" value="1"/>
</dbReference>
<dbReference type="AlphaFoldDB" id="A0A922AI02"/>
<reference evidence="12" key="1">
    <citation type="submission" date="2021-01" db="EMBL/GenBank/DDBJ databases">
        <authorList>
            <person name="Lovell J.T."/>
            <person name="Bentley N."/>
            <person name="Bhattarai G."/>
            <person name="Jenkins J.W."/>
            <person name="Sreedasyam A."/>
            <person name="Alarcon Y."/>
            <person name="Bock C."/>
            <person name="Boston L."/>
            <person name="Carlson J."/>
            <person name="Cervantes K."/>
            <person name="Clermont K."/>
            <person name="Krom N."/>
            <person name="Kubenka K."/>
            <person name="Mamidi S."/>
            <person name="Mattison C."/>
            <person name="Monteros M."/>
            <person name="Pisani C."/>
            <person name="Plott C."/>
            <person name="Rajasekar S."/>
            <person name="Rhein H.S."/>
            <person name="Rohla C."/>
            <person name="Song M."/>
            <person name="Hilaire R.S."/>
            <person name="Shu S."/>
            <person name="Wells L."/>
            <person name="Wang X."/>
            <person name="Webber J."/>
            <person name="Heerema R.J."/>
            <person name="Klein P."/>
            <person name="Conner P."/>
            <person name="Grauke L."/>
            <person name="Grimwood J."/>
            <person name="Schmutz J."/>
            <person name="Randall J.J."/>
        </authorList>
    </citation>
    <scope>NUCLEOTIDE SEQUENCE</scope>
    <source>
        <tissue evidence="12">Leaf</tissue>
    </source>
</reference>
<dbReference type="FunFam" id="3.30.70.330:FF:000144">
    <property type="entry name" value="Polyadenylate-binding protein RBP47B"/>
    <property type="match status" value="1"/>
</dbReference>
<accession>A0A922AI02</accession>
<evidence type="ECO:0000313" key="12">
    <source>
        <dbReference type="EMBL" id="KAG6679281.1"/>
    </source>
</evidence>
<dbReference type="SMART" id="SM00360">
    <property type="entry name" value="RRM"/>
    <property type="match status" value="3"/>
</dbReference>
<evidence type="ECO:0000256" key="7">
    <source>
        <dbReference type="ARBA" id="ARBA00057395"/>
    </source>
</evidence>
<dbReference type="FunFam" id="3.30.70.330:FF:000103">
    <property type="entry name" value="Polyadenylate-binding protein RBP47B"/>
    <property type="match status" value="1"/>
</dbReference>
<evidence type="ECO:0000313" key="13">
    <source>
        <dbReference type="Proteomes" id="UP000811246"/>
    </source>
</evidence>
<gene>
    <name evidence="12" type="ORF">I3842_14G122700</name>
</gene>
<evidence type="ECO:0000256" key="4">
    <source>
        <dbReference type="ARBA" id="ARBA00022737"/>
    </source>
</evidence>
<dbReference type="InterPro" id="IPR000504">
    <property type="entry name" value="RRM_dom"/>
</dbReference>
<keyword evidence="3" id="KW-0507">mRNA processing</keyword>
<evidence type="ECO:0000256" key="10">
    <source>
        <dbReference type="PROSITE-ProRule" id="PRU00176"/>
    </source>
</evidence>
<dbReference type="PANTHER" id="PTHR47640:SF10">
    <property type="entry name" value="TRNA SELENOCYSTEINE 1-ASSOCIATED PROTEIN 1-RELATED"/>
    <property type="match status" value="1"/>
</dbReference>
<dbReference type="PANTHER" id="PTHR47640">
    <property type="entry name" value="TRNA SELENOCYSTEINE 1-ASSOCIATED PROTEIN 1-RELATED-RELATED"/>
    <property type="match status" value="1"/>
</dbReference>
<dbReference type="Pfam" id="PF00076">
    <property type="entry name" value="RRM_1"/>
    <property type="match status" value="3"/>
</dbReference>
<evidence type="ECO:0000256" key="5">
    <source>
        <dbReference type="ARBA" id="ARBA00022884"/>
    </source>
</evidence>
<organism evidence="12 13">
    <name type="scientific">Carya illinoinensis</name>
    <name type="common">Pecan</name>
    <dbReference type="NCBI Taxonomy" id="32201"/>
    <lineage>
        <taxon>Eukaryota</taxon>
        <taxon>Viridiplantae</taxon>
        <taxon>Streptophyta</taxon>
        <taxon>Embryophyta</taxon>
        <taxon>Tracheophyta</taxon>
        <taxon>Spermatophyta</taxon>
        <taxon>Magnoliopsida</taxon>
        <taxon>eudicotyledons</taxon>
        <taxon>Gunneridae</taxon>
        <taxon>Pentapetalae</taxon>
        <taxon>rosids</taxon>
        <taxon>fabids</taxon>
        <taxon>Fagales</taxon>
        <taxon>Juglandaceae</taxon>
        <taxon>Carya</taxon>
    </lineage>
</organism>
<dbReference type="EMBL" id="CM031838">
    <property type="protein sequence ID" value="KAG6679281.1"/>
    <property type="molecule type" value="Genomic_DNA"/>
</dbReference>
<comment type="similarity">
    <text evidence="8">Belongs to the polyadenylate-binding RBP47 family.</text>
</comment>
<evidence type="ECO:0000256" key="9">
    <source>
        <dbReference type="ARBA" id="ARBA00063471"/>
    </source>
</evidence>
<dbReference type="Proteomes" id="UP000811246">
    <property type="component" value="Chromosome 14"/>
</dbReference>
<keyword evidence="4" id="KW-0677">Repeat</keyword>
<evidence type="ECO:0000259" key="11">
    <source>
        <dbReference type="PROSITE" id="PS50102"/>
    </source>
</evidence>
<feature type="domain" description="RRM" evidence="11">
    <location>
        <begin position="19"/>
        <end position="99"/>
    </location>
</feature>
<evidence type="ECO:0000256" key="2">
    <source>
        <dbReference type="ARBA" id="ARBA00004463"/>
    </source>
</evidence>
<dbReference type="GO" id="GO:0005634">
    <property type="term" value="C:nucleus"/>
    <property type="evidence" value="ECO:0007669"/>
    <property type="project" value="UniProtKB-SubCell"/>
</dbReference>
<keyword evidence="5 10" id="KW-0694">RNA-binding</keyword>
<comment type="function">
    <text evidence="7">Heterogeneous nuclear ribonucleoprotein (hnRNP)-protein binding the poly(A) tail of mRNA and probably involved in some steps of pre-mRNA maturation.</text>
</comment>
<evidence type="ECO:0000256" key="6">
    <source>
        <dbReference type="ARBA" id="ARBA00023242"/>
    </source>
</evidence>
<dbReference type="GO" id="GO:0005829">
    <property type="term" value="C:cytosol"/>
    <property type="evidence" value="ECO:0007669"/>
    <property type="project" value="TreeGrafter"/>
</dbReference>
<protein>
    <recommendedName>
        <fullName evidence="11">RRM domain-containing protein</fullName>
    </recommendedName>
</protein>
<keyword evidence="6" id="KW-0539">Nucleus</keyword>
<feature type="domain" description="RRM" evidence="11">
    <location>
        <begin position="112"/>
        <end position="191"/>
    </location>
</feature>
<name>A0A922AI02_CARIL</name>